<dbReference type="NCBIfam" id="NF038316">
    <property type="entry name" value="DrmE_fam"/>
    <property type="match status" value="1"/>
</dbReference>
<dbReference type="InterPro" id="IPR056666">
    <property type="entry name" value="DrmE_C"/>
</dbReference>
<name>A0ABW8SK84_9CLOT</name>
<evidence type="ECO:0000259" key="1">
    <source>
        <dbReference type="Pfam" id="PF24957"/>
    </source>
</evidence>
<dbReference type="InterPro" id="IPR049794">
    <property type="entry name" value="DrmE"/>
</dbReference>
<dbReference type="EMBL" id="JBJHZX010000015">
    <property type="protein sequence ID" value="MFL0196112.1"/>
    <property type="molecule type" value="Genomic_DNA"/>
</dbReference>
<accession>A0ABW8SK84</accession>
<sequence>MGDALLSYDKEKIIKILKAQTCDFKYDLQTDSNWYGFFDYAKQDLGRLMMNNDKYCLVEDISHGIQLFKDEKNNFSTKIKLYDIDNFTVTVSLKAYSLSKIHRNKGDMALFIPPIIFSYPLLLSYHIIINHIMNNLVKSDLVKIEHEKGILIVSDNKELLSHIWSLQVNKVNLRNFIPIYTLEAGKFKKVILEKDKRQSNYEDGTLPWICIYKAFRSNFPNKLEKSPEIVVLDLLPLKHRNKASELIEWAKNLAKHVIIIAPLYEYKLYNKISEKINNLIPLDFYNLQSLNRLINVNKMEQKKSLTTSWSLSSSLKYFLMKDNFEIVNIKGVKIIDKQLLDIYSIFKYFNFKGNSHFIKLYNLVKLITGLVIPIHWYEKACLLQGRYTIEQQINFCEKYAFINEEYNVQVLRSLLFQIRRLYQILKQNTVMPKYEAIISILKTELIEKNRRILILLTDEICCKEFKIWLKFNFKLDTEYLKKVEAITQKEWVNNQVRILNDNLPNKFHIVILPNPIQKKYFSYFYFNRNVNIKFISMEYELRLVEYQIQQITNINATYIRDFKQSMDKFFEIGDLRPIYQSDKKVKKVDFFTKYSNVKIDKKTNESNPDLDFIISNDSLLRMFDKEKTHALGKKLNYSSNRNDSIIDPVEKIKCVKVETVDIRTKEKSIFLIPMYNELNIKEKTGNEMHKLNIMEIRKGDIWIRLRKDKKRELFSEILDLSTDALVIKFIKINSNEWKQMVTMLWHKFCLGERYKNAVYEKILYEINQNGGDIKTIISISNWINGTVTLIKNKKNIFAVAKILGEKEYLDKVNIIYKSMRILWSIHIKLGKEIIKIINKYIAEKHVEGGGKWVKLGHGIIINTSEISKSIDLFEIENIDQEKVFWVDQYISDKKLNYKNFSIFYSRGGITIE</sequence>
<feature type="domain" description="DISARM protein DrmE C-terminal" evidence="1">
    <location>
        <begin position="676"/>
        <end position="839"/>
    </location>
</feature>
<dbReference type="Pfam" id="PF24957">
    <property type="entry name" value="DrmE_C"/>
    <property type="match status" value="1"/>
</dbReference>
<dbReference type="Proteomes" id="UP001623660">
    <property type="component" value="Unassembled WGS sequence"/>
</dbReference>
<evidence type="ECO:0000313" key="3">
    <source>
        <dbReference type="Proteomes" id="UP001623660"/>
    </source>
</evidence>
<dbReference type="RefSeq" id="WP_406792226.1">
    <property type="nucleotide sequence ID" value="NZ_JBJHZX010000015.1"/>
</dbReference>
<gene>
    <name evidence="2" type="ORF">ACJDU8_11125</name>
</gene>
<keyword evidence="3" id="KW-1185">Reference proteome</keyword>
<organism evidence="2 3">
    <name type="scientific">Candidatus Clostridium eludens</name>
    <dbReference type="NCBI Taxonomy" id="3381663"/>
    <lineage>
        <taxon>Bacteria</taxon>
        <taxon>Bacillati</taxon>
        <taxon>Bacillota</taxon>
        <taxon>Clostridia</taxon>
        <taxon>Eubacteriales</taxon>
        <taxon>Clostridiaceae</taxon>
        <taxon>Clostridium</taxon>
    </lineage>
</organism>
<proteinExistence type="predicted"/>
<protein>
    <submittedName>
        <fullName evidence="2">DrmE family protein</fullName>
    </submittedName>
</protein>
<reference evidence="2 3" key="1">
    <citation type="submission" date="2024-11" db="EMBL/GenBank/DDBJ databases">
        <authorList>
            <person name="Heng Y.C."/>
            <person name="Lim A.C.H."/>
            <person name="Lee J.K.Y."/>
            <person name="Kittelmann S."/>
        </authorList>
    </citation>
    <scope>NUCLEOTIDE SEQUENCE [LARGE SCALE GENOMIC DNA]</scope>
    <source>
        <strain evidence="2 3">WILCCON 0269</strain>
    </source>
</reference>
<evidence type="ECO:0000313" key="2">
    <source>
        <dbReference type="EMBL" id="MFL0196112.1"/>
    </source>
</evidence>
<comment type="caution">
    <text evidence="2">The sequence shown here is derived from an EMBL/GenBank/DDBJ whole genome shotgun (WGS) entry which is preliminary data.</text>
</comment>